<evidence type="ECO:0000313" key="5">
    <source>
        <dbReference type="EMBL" id="VDK72225.1"/>
    </source>
</evidence>
<dbReference type="Pfam" id="PF00159">
    <property type="entry name" value="Hormone_3"/>
    <property type="match status" value="1"/>
</dbReference>
<dbReference type="InterPro" id="IPR001955">
    <property type="entry name" value="Pancreatic_hormone-like"/>
</dbReference>
<keyword evidence="4" id="KW-0732">Signal</keyword>
<dbReference type="PROSITE" id="PS50276">
    <property type="entry name" value="PANCREATIC_HORMONE_2"/>
    <property type="match status" value="1"/>
</dbReference>
<protein>
    <submittedName>
        <fullName evidence="5">Uncharacterized protein</fullName>
    </submittedName>
</protein>
<evidence type="ECO:0000256" key="4">
    <source>
        <dbReference type="SAM" id="SignalP"/>
    </source>
</evidence>
<dbReference type="GO" id="GO:0005576">
    <property type="term" value="C:extracellular region"/>
    <property type="evidence" value="ECO:0007669"/>
    <property type="project" value="UniProtKB-SubCell"/>
</dbReference>
<evidence type="ECO:0000256" key="2">
    <source>
        <dbReference type="ARBA" id="ARBA00010022"/>
    </source>
</evidence>
<evidence type="ECO:0000313" key="6">
    <source>
        <dbReference type="Proteomes" id="UP000281553"/>
    </source>
</evidence>
<name>A0A3P6SWG8_DIBLA</name>
<dbReference type="PROSITE" id="PS00265">
    <property type="entry name" value="PANCREATIC_HORMONE_1"/>
    <property type="match status" value="1"/>
</dbReference>
<comment type="similarity">
    <text evidence="2">Belongs to the NPY family.</text>
</comment>
<evidence type="ECO:0000256" key="1">
    <source>
        <dbReference type="ARBA" id="ARBA00004613"/>
    </source>
</evidence>
<dbReference type="EMBL" id="UYRU01042035">
    <property type="protein sequence ID" value="VDK72225.1"/>
    <property type="molecule type" value="Genomic_DNA"/>
</dbReference>
<organism evidence="5 6">
    <name type="scientific">Dibothriocephalus latus</name>
    <name type="common">Fish tapeworm</name>
    <name type="synonym">Diphyllobothrium latum</name>
    <dbReference type="NCBI Taxonomy" id="60516"/>
    <lineage>
        <taxon>Eukaryota</taxon>
        <taxon>Metazoa</taxon>
        <taxon>Spiralia</taxon>
        <taxon>Lophotrochozoa</taxon>
        <taxon>Platyhelminthes</taxon>
        <taxon>Cestoda</taxon>
        <taxon>Eucestoda</taxon>
        <taxon>Diphyllobothriidea</taxon>
        <taxon>Diphyllobothriidae</taxon>
        <taxon>Dibothriocephalus</taxon>
    </lineage>
</organism>
<evidence type="ECO:0000256" key="3">
    <source>
        <dbReference type="ARBA" id="ARBA00022525"/>
    </source>
</evidence>
<sequence length="108" mass="12236">MFPMNGVMGTTVEALLVTCLAWTTVGYGGQRLQVSPMETEIDLLDNPYTSEDLVEAERQYGLPPLGYPDRPKKFESREEKENYVAALNTYFMLFGRPRFVPPKILITA</sequence>
<dbReference type="InterPro" id="IPR020392">
    <property type="entry name" value="Pancreatic_hormone-like_CS"/>
</dbReference>
<comment type="subcellular location">
    <subcellularLocation>
        <location evidence="1">Secreted</location>
    </subcellularLocation>
</comment>
<dbReference type="Proteomes" id="UP000281553">
    <property type="component" value="Unassembled WGS sequence"/>
</dbReference>
<feature type="signal peptide" evidence="4">
    <location>
        <begin position="1"/>
        <end position="28"/>
    </location>
</feature>
<feature type="chain" id="PRO_5018296648" evidence="4">
    <location>
        <begin position="29"/>
        <end position="108"/>
    </location>
</feature>
<dbReference type="OrthoDB" id="9972427at2759"/>
<keyword evidence="3" id="KW-0964">Secreted</keyword>
<gene>
    <name evidence="5" type="ORF">DILT_LOCUS2396</name>
</gene>
<dbReference type="AlphaFoldDB" id="A0A3P6SWG8"/>
<proteinExistence type="inferred from homology"/>
<dbReference type="GO" id="GO:0005179">
    <property type="term" value="F:hormone activity"/>
    <property type="evidence" value="ECO:0007669"/>
    <property type="project" value="InterPro"/>
</dbReference>
<accession>A0A3P6SWG8</accession>
<reference evidence="5 6" key="1">
    <citation type="submission" date="2018-11" db="EMBL/GenBank/DDBJ databases">
        <authorList>
            <consortium name="Pathogen Informatics"/>
        </authorList>
    </citation>
    <scope>NUCLEOTIDE SEQUENCE [LARGE SCALE GENOMIC DNA]</scope>
</reference>
<keyword evidence="6" id="KW-1185">Reference proteome</keyword>